<evidence type="ECO:0000259" key="1">
    <source>
        <dbReference type="PROSITE" id="PS51384"/>
    </source>
</evidence>
<dbReference type="Gene3D" id="3.40.50.80">
    <property type="entry name" value="Nucleotide-binding domain of ferredoxin-NADP reductase (FNR) module"/>
    <property type="match status" value="1"/>
</dbReference>
<keyword evidence="3" id="KW-1185">Reference proteome</keyword>
<dbReference type="SUPFAM" id="SSF52343">
    <property type="entry name" value="Ferredoxin reductase-like, C-terminal NADP-linked domain"/>
    <property type="match status" value="1"/>
</dbReference>
<dbReference type="AlphaFoldDB" id="A0A6H0Y4U1"/>
<evidence type="ECO:0000313" key="3">
    <source>
        <dbReference type="Proteomes" id="UP000503462"/>
    </source>
</evidence>
<dbReference type="Gene3D" id="2.30.110.10">
    <property type="entry name" value="Electron Transport, Fmn-binding Protein, Chain A"/>
    <property type="match status" value="1"/>
</dbReference>
<reference evidence="2 3" key="1">
    <citation type="journal article" date="2016" name="Sci. Rep.">
        <title>Peltaster fructicola genome reveals evolution from an invasive phytopathogen to an ectophytic parasite.</title>
        <authorList>
            <person name="Xu C."/>
            <person name="Chen H."/>
            <person name="Gleason M.L."/>
            <person name="Xu J.R."/>
            <person name="Liu H."/>
            <person name="Zhang R."/>
            <person name="Sun G."/>
        </authorList>
    </citation>
    <scope>NUCLEOTIDE SEQUENCE [LARGE SCALE GENOMIC DNA]</scope>
    <source>
        <strain evidence="2 3">LNHT1506</strain>
    </source>
</reference>
<proteinExistence type="predicted"/>
<sequence>MAFLQLQDMSWHQGELEMQKVMHVPSNDNPTVPSLSPQLANHLQIAPLVAIGVLKDGKPWTSVWGGESGLGKAIAQGVIGVRTAVPGCDPVVEELFQDGLVREEGQGRMVSGLTIDLEARKRVKFFGRTIVAALKDGEAQLVLKVEQSLGNCPKYLNKRRITSVSPAPTLISETLSSQALDLINKTDLFFITSSYNEDMDTNHRGGPPGFLRCVDSTLYWPEYSGNRLYQTLGNLKLNPLAGISVPDFVTGDMLYMTGRAEILVGDDAKILPKTNLAVKFVVESTRFVQQALPFRGAAGDPSPYNPTVRFLSTEKKQPQVQSVKQVAVLLRQEKLTPTVSRYRFILDSPAIFKPGQYVTFDFSTLLDVGYSHMREDDPRSLNDDFVRTFTVSSAPDEGNEFEITIRHVGVVTEYMSRYQGTEHEDRRRLEVGVMGFGGEFDVLQRTSMEDISFIAAGVGITPLLSALPGLDLLRVRLLWTIKAADVWLVVDTLKSYPGLASRTSVYVTGQVDGQARQELSDTRTCVFERRVSAEDVTALTATRTYICTSVPFRKVLLTWLAGHSKEILVEDFNF</sequence>
<dbReference type="InterPro" id="IPR017938">
    <property type="entry name" value="Riboflavin_synthase-like_b-brl"/>
</dbReference>
<dbReference type="PROSITE" id="PS51384">
    <property type="entry name" value="FAD_FR"/>
    <property type="match status" value="1"/>
</dbReference>
<dbReference type="PANTHER" id="PTHR42815">
    <property type="entry name" value="FAD-BINDING, PUTATIVE (AFU_ORTHOLOGUE AFUA_6G07600)-RELATED"/>
    <property type="match status" value="1"/>
</dbReference>
<dbReference type="OrthoDB" id="436496at2759"/>
<dbReference type="InterPro" id="IPR017927">
    <property type="entry name" value="FAD-bd_FR_type"/>
</dbReference>
<dbReference type="Proteomes" id="UP000503462">
    <property type="component" value="Chromosome 5"/>
</dbReference>
<feature type="domain" description="FAD-binding FR-type" evidence="1">
    <location>
        <begin position="322"/>
        <end position="443"/>
    </location>
</feature>
<dbReference type="InterPro" id="IPR039261">
    <property type="entry name" value="FNR_nucleotide-bd"/>
</dbReference>
<gene>
    <name evidence="2" type="ORF">AMS68_007551</name>
</gene>
<protein>
    <recommendedName>
        <fullName evidence="1">FAD-binding FR-type domain-containing protein</fullName>
    </recommendedName>
</protein>
<dbReference type="EMBL" id="CP051143">
    <property type="protein sequence ID" value="QIX02034.1"/>
    <property type="molecule type" value="Genomic_DNA"/>
</dbReference>
<evidence type="ECO:0000313" key="2">
    <source>
        <dbReference type="EMBL" id="QIX02034.1"/>
    </source>
</evidence>
<accession>A0A6H0Y4U1</accession>
<dbReference type="GO" id="GO:0016491">
    <property type="term" value="F:oxidoreductase activity"/>
    <property type="evidence" value="ECO:0007669"/>
    <property type="project" value="InterPro"/>
</dbReference>
<dbReference type="InterPro" id="IPR012349">
    <property type="entry name" value="Split_barrel_FMN-bd"/>
</dbReference>
<dbReference type="PANTHER" id="PTHR42815:SF2">
    <property type="entry name" value="FAD-BINDING, PUTATIVE (AFU_ORTHOLOGUE AFUA_6G07600)-RELATED"/>
    <property type="match status" value="1"/>
</dbReference>
<dbReference type="Gene3D" id="2.40.30.10">
    <property type="entry name" value="Translation factors"/>
    <property type="match status" value="1"/>
</dbReference>
<dbReference type="SUPFAM" id="SSF63380">
    <property type="entry name" value="Riboflavin synthase domain-like"/>
    <property type="match status" value="1"/>
</dbReference>
<organism evidence="2 3">
    <name type="scientific">Peltaster fructicola</name>
    <dbReference type="NCBI Taxonomy" id="286661"/>
    <lineage>
        <taxon>Eukaryota</taxon>
        <taxon>Fungi</taxon>
        <taxon>Dikarya</taxon>
        <taxon>Ascomycota</taxon>
        <taxon>Pezizomycotina</taxon>
        <taxon>Dothideomycetes</taxon>
        <taxon>Dothideomycetes incertae sedis</taxon>
        <taxon>Peltaster</taxon>
    </lineage>
</organism>
<name>A0A6H0Y4U1_9PEZI</name>